<evidence type="ECO:0000313" key="1">
    <source>
        <dbReference type="EMBL" id="UYW02092.1"/>
    </source>
</evidence>
<reference evidence="1" key="1">
    <citation type="submission" date="2021-08" db="EMBL/GenBank/DDBJ databases">
        <title>Flavobacterium sp. strain CC-SYL302.</title>
        <authorList>
            <person name="Lin S.-Y."/>
            <person name="Lee T.-H."/>
            <person name="Young C.-C."/>
        </authorList>
    </citation>
    <scope>NUCLEOTIDE SEQUENCE</scope>
    <source>
        <strain evidence="1">CC-SYL302</strain>
    </source>
</reference>
<dbReference type="EMBL" id="CP081495">
    <property type="protein sequence ID" value="UYW02092.1"/>
    <property type="molecule type" value="Genomic_DNA"/>
</dbReference>
<gene>
    <name evidence="1" type="ORF">K5I29_04105</name>
</gene>
<accession>A0ABY6M0K7</accession>
<protein>
    <submittedName>
        <fullName evidence="1">Uncharacterized protein</fullName>
    </submittedName>
</protein>
<evidence type="ECO:0000313" key="2">
    <source>
        <dbReference type="Proteomes" id="UP001163328"/>
    </source>
</evidence>
<keyword evidence="2" id="KW-1185">Reference proteome</keyword>
<sequence length="50" mass="5981">MKNAEIEKYAIEFTEWLILNCDLKSHGVFAYRGDEMTQKELVKIFNKTRK</sequence>
<name>A0ABY6M0K7_9FLAO</name>
<dbReference type="RefSeq" id="WP_264434578.1">
    <property type="nucleotide sequence ID" value="NZ_CP081495.1"/>
</dbReference>
<organism evidence="1 2">
    <name type="scientific">Flavobacterium agricola</name>
    <dbReference type="NCBI Taxonomy" id="2870839"/>
    <lineage>
        <taxon>Bacteria</taxon>
        <taxon>Pseudomonadati</taxon>
        <taxon>Bacteroidota</taxon>
        <taxon>Flavobacteriia</taxon>
        <taxon>Flavobacteriales</taxon>
        <taxon>Flavobacteriaceae</taxon>
        <taxon>Flavobacterium</taxon>
    </lineage>
</organism>
<proteinExistence type="predicted"/>
<dbReference type="Proteomes" id="UP001163328">
    <property type="component" value="Chromosome"/>
</dbReference>